<keyword evidence="1" id="KW-1133">Transmembrane helix</keyword>
<dbReference type="EMBL" id="FR872582">
    <property type="protein sequence ID" value="CCB88618.1"/>
    <property type="molecule type" value="Genomic_DNA"/>
</dbReference>
<reference key="1">
    <citation type="journal article" date="2011" name="Mol. Biol. Evol.">
        <title>Unity in variety -- the pan-genome of the Chlamydiae.</title>
        <authorList>
            <person name="Collingro A."/>
            <person name="Tischler P."/>
            <person name="Weinmaier T."/>
            <person name="Penz T."/>
            <person name="Heinz E."/>
            <person name="Brunham R.C."/>
            <person name="Read T.D."/>
            <person name="Bavoil P.M."/>
            <person name="Sachse K."/>
            <person name="Kahane S."/>
            <person name="Friedman M.G."/>
            <person name="Rattei T."/>
            <person name="Myers G.S.A."/>
            <person name="Horn M."/>
        </authorList>
    </citation>
    <scope>NUCLEOTIDE SEQUENCE</scope>
    <source>
        <strain>Z</strain>
    </source>
</reference>
<dbReference type="Proteomes" id="UP000000496">
    <property type="component" value="Chromosome gsn.131"/>
</dbReference>
<evidence type="ECO:0000313" key="3">
    <source>
        <dbReference type="Proteomes" id="UP000000496"/>
    </source>
</evidence>
<feature type="transmembrane region" description="Helical" evidence="1">
    <location>
        <begin position="6"/>
        <end position="23"/>
    </location>
</feature>
<dbReference type="STRING" id="331113.SNE_A07410"/>
<dbReference type="KEGG" id="sng:SNE_A07410"/>
<keyword evidence="3" id="KW-1185">Reference proteome</keyword>
<evidence type="ECO:0000313" key="2">
    <source>
        <dbReference type="EMBL" id="CCB88618.1"/>
    </source>
</evidence>
<organism evidence="2 3">
    <name type="scientific">Simkania negevensis (strain ATCC VR-1471 / DSM 27360 / Z)</name>
    <dbReference type="NCBI Taxonomy" id="331113"/>
    <lineage>
        <taxon>Bacteria</taxon>
        <taxon>Pseudomonadati</taxon>
        <taxon>Chlamydiota</taxon>
        <taxon>Chlamydiia</taxon>
        <taxon>Parachlamydiales</taxon>
        <taxon>Simkaniaceae</taxon>
        <taxon>Simkania</taxon>
    </lineage>
</organism>
<sequence>MWLRKISTTFFIFTKIFFFYSALFDNSIWRFDNETIFIGDGLITHFFLYDMFW</sequence>
<keyword evidence="1" id="KW-0812">Transmembrane</keyword>
<evidence type="ECO:0000256" key="1">
    <source>
        <dbReference type="SAM" id="Phobius"/>
    </source>
</evidence>
<gene>
    <name evidence="2" type="ordered locus">SNE_A07410</name>
</gene>
<proteinExistence type="predicted"/>
<protein>
    <submittedName>
        <fullName evidence="2">Uncharacterized protein</fullName>
    </submittedName>
</protein>
<accession>F8L4S6</accession>
<name>F8L4S6_SIMNZ</name>
<keyword evidence="1" id="KW-0472">Membrane</keyword>
<dbReference type="AlphaFoldDB" id="F8L4S6"/>
<reference evidence="2 3" key="2">
    <citation type="journal article" date="2011" name="Mol. Biol. Evol.">
        <title>Unity in variety--the pan-genome of the Chlamydiae.</title>
        <authorList>
            <person name="Collingro A."/>
            <person name="Tischler P."/>
            <person name="Weinmaier T."/>
            <person name="Penz T."/>
            <person name="Heinz E."/>
            <person name="Brunham R.C."/>
            <person name="Read T.D."/>
            <person name="Bavoil P.M."/>
            <person name="Sachse K."/>
            <person name="Kahane S."/>
            <person name="Friedman M.G."/>
            <person name="Rattei T."/>
            <person name="Myers G.S."/>
            <person name="Horn M."/>
        </authorList>
    </citation>
    <scope>NUCLEOTIDE SEQUENCE [LARGE SCALE GENOMIC DNA]</scope>
    <source>
        <strain evidence="3">ATCC VR-1471 / Z</strain>
    </source>
</reference>
<dbReference type="HOGENOM" id="CLU_3066209_0_0_0"/>